<comment type="caution">
    <text evidence="18">The sequence shown here is derived from an EMBL/GenBank/DDBJ whole genome shotgun (WGS) entry which is preliminary data.</text>
</comment>
<keyword evidence="20" id="KW-1185">Reference proteome</keyword>
<dbReference type="Gene3D" id="1.20.58.80">
    <property type="entry name" value="Phosphotransferase system, lactose/cellobiose-type IIA subunit"/>
    <property type="match status" value="2"/>
</dbReference>
<dbReference type="AlphaFoldDB" id="A0AAN9YX36"/>
<evidence type="ECO:0000256" key="14">
    <source>
        <dbReference type="ARBA" id="ARBA00048679"/>
    </source>
</evidence>
<evidence type="ECO:0000256" key="10">
    <source>
        <dbReference type="ARBA" id="ARBA00022840"/>
    </source>
</evidence>
<dbReference type="InterPro" id="IPR000719">
    <property type="entry name" value="Prot_kinase_dom"/>
</dbReference>
<evidence type="ECO:0000256" key="15">
    <source>
        <dbReference type="PROSITE-ProRule" id="PRU10141"/>
    </source>
</evidence>
<dbReference type="InterPro" id="IPR036181">
    <property type="entry name" value="MIT_dom_sf"/>
</dbReference>
<protein>
    <recommendedName>
        <fullName evidence="3">Serine/threonine-protein kinase ULK3</fullName>
        <ecNumber evidence="2">2.7.11.1</ecNumber>
    </recommendedName>
    <alternativeName>
        <fullName evidence="12">Unc-51-like kinase 3</fullName>
    </alternativeName>
</protein>
<dbReference type="EMBL" id="JAZDUA010000408">
    <property type="protein sequence ID" value="KAK7792984.1"/>
    <property type="molecule type" value="Genomic_DNA"/>
</dbReference>
<evidence type="ECO:0000256" key="9">
    <source>
        <dbReference type="ARBA" id="ARBA00022777"/>
    </source>
</evidence>
<dbReference type="GO" id="GO:0000045">
    <property type="term" value="P:autophagosome assembly"/>
    <property type="evidence" value="ECO:0007669"/>
    <property type="project" value="TreeGrafter"/>
</dbReference>
<comment type="catalytic activity">
    <reaction evidence="13">
        <text>L-threonyl-[protein] + ATP = O-phospho-L-threonyl-[protein] + ADP + H(+)</text>
        <dbReference type="Rhea" id="RHEA:46608"/>
        <dbReference type="Rhea" id="RHEA-COMP:11060"/>
        <dbReference type="Rhea" id="RHEA-COMP:11605"/>
        <dbReference type="ChEBI" id="CHEBI:15378"/>
        <dbReference type="ChEBI" id="CHEBI:30013"/>
        <dbReference type="ChEBI" id="CHEBI:30616"/>
        <dbReference type="ChEBI" id="CHEBI:61977"/>
        <dbReference type="ChEBI" id="CHEBI:456216"/>
        <dbReference type="EC" id="2.7.11.1"/>
    </reaction>
</comment>
<evidence type="ECO:0000256" key="1">
    <source>
        <dbReference type="ARBA" id="ARBA00004496"/>
    </source>
</evidence>
<organism evidence="18 20">
    <name type="scientific">Gryllus longicercus</name>
    <dbReference type="NCBI Taxonomy" id="2509291"/>
    <lineage>
        <taxon>Eukaryota</taxon>
        <taxon>Metazoa</taxon>
        <taxon>Ecdysozoa</taxon>
        <taxon>Arthropoda</taxon>
        <taxon>Hexapoda</taxon>
        <taxon>Insecta</taxon>
        <taxon>Pterygota</taxon>
        <taxon>Neoptera</taxon>
        <taxon>Polyneoptera</taxon>
        <taxon>Orthoptera</taxon>
        <taxon>Ensifera</taxon>
        <taxon>Gryllidea</taxon>
        <taxon>Grylloidea</taxon>
        <taxon>Gryllidae</taxon>
        <taxon>Gryllinae</taxon>
        <taxon>Gryllus</taxon>
    </lineage>
</organism>
<evidence type="ECO:0000256" key="4">
    <source>
        <dbReference type="ARBA" id="ARBA00022490"/>
    </source>
</evidence>
<dbReference type="FunFam" id="1.10.510.10:FF:000804">
    <property type="entry name" value="Blast:Serine/threonine-protein kinase ULK3"/>
    <property type="match status" value="1"/>
</dbReference>
<gene>
    <name evidence="18" type="ORF">R5R35_012471</name>
    <name evidence="19" type="ORF">R5R35_013171</name>
</gene>
<keyword evidence="6" id="KW-0808">Transferase</keyword>
<dbReference type="GO" id="GO:0034727">
    <property type="term" value="P:piecemeal microautophagy of the nucleus"/>
    <property type="evidence" value="ECO:0007669"/>
    <property type="project" value="TreeGrafter"/>
</dbReference>
<dbReference type="SMART" id="SM00220">
    <property type="entry name" value="S_TKc"/>
    <property type="match status" value="1"/>
</dbReference>
<dbReference type="PANTHER" id="PTHR24348">
    <property type="entry name" value="SERINE/THREONINE-PROTEIN KINASE UNC-51-RELATED"/>
    <property type="match status" value="1"/>
</dbReference>
<dbReference type="PROSITE" id="PS00107">
    <property type="entry name" value="PROTEIN_KINASE_ATP"/>
    <property type="match status" value="1"/>
</dbReference>
<dbReference type="Pfam" id="PF00069">
    <property type="entry name" value="Pkinase"/>
    <property type="match status" value="1"/>
</dbReference>
<evidence type="ECO:0000313" key="19">
    <source>
        <dbReference type="EMBL" id="KAK7792984.1"/>
    </source>
</evidence>
<keyword evidence="7" id="KW-0677">Repeat</keyword>
<dbReference type="Gene3D" id="1.10.510.10">
    <property type="entry name" value="Transferase(Phosphotransferase) domain 1"/>
    <property type="match status" value="1"/>
</dbReference>
<dbReference type="GO" id="GO:0034045">
    <property type="term" value="C:phagophore assembly site membrane"/>
    <property type="evidence" value="ECO:0007669"/>
    <property type="project" value="TreeGrafter"/>
</dbReference>
<dbReference type="InterPro" id="IPR008271">
    <property type="entry name" value="Ser/Thr_kinase_AS"/>
</dbReference>
<dbReference type="GO" id="GO:0061709">
    <property type="term" value="P:reticulophagy"/>
    <property type="evidence" value="ECO:0007669"/>
    <property type="project" value="TreeGrafter"/>
</dbReference>
<dbReference type="GO" id="GO:0042594">
    <property type="term" value="P:response to starvation"/>
    <property type="evidence" value="ECO:0007669"/>
    <property type="project" value="TreeGrafter"/>
</dbReference>
<keyword evidence="4" id="KW-0963">Cytoplasm</keyword>
<dbReference type="GO" id="GO:0005776">
    <property type="term" value="C:autophagosome"/>
    <property type="evidence" value="ECO:0007669"/>
    <property type="project" value="TreeGrafter"/>
</dbReference>
<comment type="similarity">
    <text evidence="16">Belongs to the protein kinase superfamily.</text>
</comment>
<name>A0AAN9YX36_9ORTH</name>
<keyword evidence="5 16" id="KW-0723">Serine/threonine-protein kinase</keyword>
<comment type="catalytic activity">
    <reaction evidence="14">
        <text>L-seryl-[protein] + ATP = O-phospho-L-seryl-[protein] + ADP + H(+)</text>
        <dbReference type="Rhea" id="RHEA:17989"/>
        <dbReference type="Rhea" id="RHEA-COMP:9863"/>
        <dbReference type="Rhea" id="RHEA-COMP:11604"/>
        <dbReference type="ChEBI" id="CHEBI:15378"/>
        <dbReference type="ChEBI" id="CHEBI:29999"/>
        <dbReference type="ChEBI" id="CHEBI:30616"/>
        <dbReference type="ChEBI" id="CHEBI:83421"/>
        <dbReference type="ChEBI" id="CHEBI:456216"/>
        <dbReference type="EC" id="2.7.11.1"/>
    </reaction>
</comment>
<evidence type="ECO:0000256" key="12">
    <source>
        <dbReference type="ARBA" id="ARBA00032242"/>
    </source>
</evidence>
<accession>A0AAN9YX36</accession>
<evidence type="ECO:0000256" key="2">
    <source>
        <dbReference type="ARBA" id="ARBA00012513"/>
    </source>
</evidence>
<dbReference type="InterPro" id="IPR007330">
    <property type="entry name" value="MIT_dom"/>
</dbReference>
<dbReference type="EC" id="2.7.11.1" evidence="2"/>
<evidence type="ECO:0000256" key="5">
    <source>
        <dbReference type="ARBA" id="ARBA00022527"/>
    </source>
</evidence>
<dbReference type="SMART" id="SM00745">
    <property type="entry name" value="MIT"/>
    <property type="match status" value="1"/>
</dbReference>
<dbReference type="SUPFAM" id="SSF116846">
    <property type="entry name" value="MIT domain"/>
    <property type="match status" value="2"/>
</dbReference>
<evidence type="ECO:0000256" key="11">
    <source>
        <dbReference type="ARBA" id="ARBA00023006"/>
    </source>
</evidence>
<feature type="binding site" evidence="15">
    <location>
        <position position="39"/>
    </location>
    <ligand>
        <name>ATP</name>
        <dbReference type="ChEBI" id="CHEBI:30616"/>
    </ligand>
</feature>
<evidence type="ECO:0000256" key="8">
    <source>
        <dbReference type="ARBA" id="ARBA00022741"/>
    </source>
</evidence>
<dbReference type="GO" id="GO:0005829">
    <property type="term" value="C:cytosol"/>
    <property type="evidence" value="ECO:0007669"/>
    <property type="project" value="TreeGrafter"/>
</dbReference>
<evidence type="ECO:0000313" key="20">
    <source>
        <dbReference type="Proteomes" id="UP001378592"/>
    </source>
</evidence>
<dbReference type="InterPro" id="IPR011009">
    <property type="entry name" value="Kinase-like_dom_sf"/>
</dbReference>
<evidence type="ECO:0000256" key="7">
    <source>
        <dbReference type="ARBA" id="ARBA00022737"/>
    </source>
</evidence>
<evidence type="ECO:0000256" key="16">
    <source>
        <dbReference type="RuleBase" id="RU000304"/>
    </source>
</evidence>
<dbReference type="EMBL" id="JAZDUA010000655">
    <property type="protein sequence ID" value="KAK7790208.1"/>
    <property type="molecule type" value="Genomic_DNA"/>
</dbReference>
<dbReference type="InterPro" id="IPR017441">
    <property type="entry name" value="Protein_kinase_ATP_BS"/>
</dbReference>
<evidence type="ECO:0000256" key="6">
    <source>
        <dbReference type="ARBA" id="ARBA00022679"/>
    </source>
</evidence>
<keyword evidence="10 15" id="KW-0067">ATP-binding</keyword>
<evidence type="ECO:0000313" key="18">
    <source>
        <dbReference type="EMBL" id="KAK7790208.1"/>
    </source>
</evidence>
<dbReference type="SUPFAM" id="SSF56112">
    <property type="entry name" value="Protein kinase-like (PK-like)"/>
    <property type="match status" value="1"/>
</dbReference>
<dbReference type="GO" id="GO:0005524">
    <property type="term" value="F:ATP binding"/>
    <property type="evidence" value="ECO:0007669"/>
    <property type="project" value="UniProtKB-UniRule"/>
</dbReference>
<feature type="domain" description="Protein kinase" evidence="17">
    <location>
        <begin position="9"/>
        <end position="265"/>
    </location>
</feature>
<dbReference type="CDD" id="cd14121">
    <property type="entry name" value="STKc_ULK3"/>
    <property type="match status" value="1"/>
</dbReference>
<dbReference type="InterPro" id="IPR045269">
    <property type="entry name" value="Atg1-like"/>
</dbReference>
<evidence type="ECO:0000259" key="17">
    <source>
        <dbReference type="PROSITE" id="PS50011"/>
    </source>
</evidence>
<dbReference type="GO" id="GO:0010506">
    <property type="term" value="P:regulation of autophagy"/>
    <property type="evidence" value="ECO:0007669"/>
    <property type="project" value="InterPro"/>
</dbReference>
<dbReference type="GO" id="GO:0004674">
    <property type="term" value="F:protein serine/threonine kinase activity"/>
    <property type="evidence" value="ECO:0007669"/>
    <property type="project" value="UniProtKB-KW"/>
</dbReference>
<keyword evidence="11" id="KW-0072">Autophagy</keyword>
<proteinExistence type="inferred from homology"/>
<evidence type="ECO:0000256" key="3">
    <source>
        <dbReference type="ARBA" id="ARBA00021644"/>
    </source>
</evidence>
<dbReference type="PROSITE" id="PS00108">
    <property type="entry name" value="PROTEIN_KINASE_ST"/>
    <property type="match status" value="1"/>
</dbReference>
<comment type="subcellular location">
    <subcellularLocation>
        <location evidence="1">Cytoplasm</location>
    </subcellularLocation>
</comment>
<dbReference type="PROSITE" id="PS50011">
    <property type="entry name" value="PROTEIN_KINASE_DOM"/>
    <property type="match status" value="1"/>
</dbReference>
<keyword evidence="8 15" id="KW-0547">Nucleotide-binding</keyword>
<dbReference type="GO" id="GO:0000422">
    <property type="term" value="P:autophagy of mitochondrion"/>
    <property type="evidence" value="ECO:0007669"/>
    <property type="project" value="TreeGrafter"/>
</dbReference>
<dbReference type="PANTHER" id="PTHR24348:SF65">
    <property type="entry name" value="SERINE_THREONINE-PROTEIN KINASE ULK3"/>
    <property type="match status" value="1"/>
</dbReference>
<dbReference type="Gene3D" id="3.30.200.20">
    <property type="entry name" value="Phosphorylase Kinase, domain 1"/>
    <property type="match status" value="1"/>
</dbReference>
<dbReference type="Pfam" id="PF04212">
    <property type="entry name" value="MIT"/>
    <property type="match status" value="1"/>
</dbReference>
<reference evidence="18 20" key="1">
    <citation type="submission" date="2024-03" db="EMBL/GenBank/DDBJ databases">
        <title>The genome assembly and annotation of the cricket Gryllus longicercus Weissman &amp; Gray.</title>
        <authorList>
            <person name="Szrajer S."/>
            <person name="Gray D."/>
            <person name="Ylla G."/>
        </authorList>
    </citation>
    <scope>NUCLEOTIDE SEQUENCE [LARGE SCALE GENOMIC DNA]</scope>
    <source>
        <strain evidence="18">DAG 2021-001</strain>
        <tissue evidence="18">Whole body minus gut</tissue>
    </source>
</reference>
<evidence type="ECO:0000256" key="13">
    <source>
        <dbReference type="ARBA" id="ARBA00047899"/>
    </source>
</evidence>
<dbReference type="Proteomes" id="UP001378592">
    <property type="component" value="Unassembled WGS sequence"/>
</dbReference>
<dbReference type="FunFam" id="3.30.200.20:FF:000042">
    <property type="entry name" value="Aurora kinase A"/>
    <property type="match status" value="1"/>
</dbReference>
<keyword evidence="9" id="KW-0418">Kinase</keyword>
<sequence length="461" mass="52718">MSIPLLKGYATTEKIGSGSYSTVYKAFKKDGSREVVAIKCVSKNKLSRSAIDNIITEITLLKVLKHQYIVEMRDFQWDERFIYIIMEFCEGGDLSRFIQRRKKLPEKVCHRFLQQLAVALRFLRSHNVCHMDLKPQNLLLTTKPQLTLKLGDFGFAQLLSSEEKSSSLRGSPLYMAPEILLQHNHDARVDLWSVGVIMFECLFGRAPYSSNSFEELAEKIKAQTPIQIPPGSAISSECRDLLTRLLQHDPDQRISYEDFFDHPFLDLEHFPSNESYEKAVHLVCDAVKCDKDKNFVEAYSLYCEALKYFIPLVHEEVDVNKKIALQTKVNSYIKRAEDLKQIVYGPSPEKTSLQDINATNFKELCRLCSATPGLTSALEIGRDAELYMAEGQYPTALEKFEACLGVLVPAIGKEPKGHRRDLMHCQIQRWLKAAEICKTLLQMADLSENIAMETRDWCRTQ</sequence>